<sequence>MVIINNQSKKKFNTYRWLVWWILILAYLIVFFHRMALGVVRENLTDTFHITSATFGYLGSTYFYAYLFMQIPSGILADTLGARKTVTIGTFLAALGSILFGIGPTIHYVFLGRLMVGLGVSVVLISILKVLSQWFEEERFATMSGMTTFMGNLGGALAQTPLALAVGYFTWRTTFIGIGIISMFIAFLCYAVVRNTPDDKGFSAVYSYSKHPPIRTASLKESLVEILLNPYTWPPFFVFAGVFGSYLTLTGTWGQSYLINLYGFSPSEAPNYLVVMVVAHAIGCMAAGKISDGLKRRKLPMMVFCSINAISWGVFLFINQGKPPIGLLYPLYFMMGFSSAGVVLGWACAKELNHPSSTGLSTSIVNMGGFFGAALLPPMLGRVLDKYGTTLQTNLLYQRAFLYCFIAVIIGTLSTFFIKETYCKNQHHP</sequence>
<reference evidence="8 9" key="1">
    <citation type="submission" date="2016-10" db="EMBL/GenBank/DDBJ databases">
        <authorList>
            <person name="de Groot N.N."/>
        </authorList>
    </citation>
    <scope>NUCLEOTIDE SEQUENCE [LARGE SCALE GENOMIC DNA]</scope>
    <source>
        <strain evidence="8 9">DSM 18346</strain>
    </source>
</reference>
<dbReference type="GO" id="GO:0035435">
    <property type="term" value="P:phosphate ion transmembrane transport"/>
    <property type="evidence" value="ECO:0007669"/>
    <property type="project" value="TreeGrafter"/>
</dbReference>
<name>A0A1G8Y3N5_9FIRM</name>
<dbReference type="PANTHER" id="PTHR43826">
    <property type="entry name" value="GLUCOSE-6-PHOSPHATE EXCHANGER SLC37A4"/>
    <property type="match status" value="1"/>
</dbReference>
<dbReference type="InterPro" id="IPR036259">
    <property type="entry name" value="MFS_trans_sf"/>
</dbReference>
<feature type="transmembrane region" description="Helical" evidence="6">
    <location>
        <begin position="231"/>
        <end position="249"/>
    </location>
</feature>
<dbReference type="GO" id="GO:0061513">
    <property type="term" value="F:glucose 6-phosphate:phosphate antiporter activity"/>
    <property type="evidence" value="ECO:0007669"/>
    <property type="project" value="TreeGrafter"/>
</dbReference>
<accession>A0A1G8Y3N5</accession>
<feature type="transmembrane region" description="Helical" evidence="6">
    <location>
        <begin position="175"/>
        <end position="193"/>
    </location>
</feature>
<dbReference type="EMBL" id="FNFP01000001">
    <property type="protein sequence ID" value="SDJ97432.1"/>
    <property type="molecule type" value="Genomic_DNA"/>
</dbReference>
<feature type="transmembrane region" description="Helical" evidence="6">
    <location>
        <begin position="299"/>
        <end position="318"/>
    </location>
</feature>
<feature type="transmembrane region" description="Helical" evidence="6">
    <location>
        <begin position="330"/>
        <end position="348"/>
    </location>
</feature>
<dbReference type="Proteomes" id="UP000198718">
    <property type="component" value="Unassembled WGS sequence"/>
</dbReference>
<dbReference type="STRING" id="393762.SAMN05660472_00417"/>
<feature type="transmembrane region" description="Helical" evidence="6">
    <location>
        <begin position="360"/>
        <end position="380"/>
    </location>
</feature>
<dbReference type="PROSITE" id="PS50850">
    <property type="entry name" value="MFS"/>
    <property type="match status" value="1"/>
</dbReference>
<proteinExistence type="predicted"/>
<evidence type="ECO:0000256" key="5">
    <source>
        <dbReference type="ARBA" id="ARBA00023136"/>
    </source>
</evidence>
<dbReference type="SUPFAM" id="SSF103473">
    <property type="entry name" value="MFS general substrate transporter"/>
    <property type="match status" value="1"/>
</dbReference>
<evidence type="ECO:0000313" key="8">
    <source>
        <dbReference type="EMBL" id="SDJ97432.1"/>
    </source>
</evidence>
<keyword evidence="2" id="KW-0813">Transport</keyword>
<dbReference type="AlphaFoldDB" id="A0A1G8Y3N5"/>
<evidence type="ECO:0000313" key="9">
    <source>
        <dbReference type="Proteomes" id="UP000198718"/>
    </source>
</evidence>
<dbReference type="InterPro" id="IPR051337">
    <property type="entry name" value="OPA_Antiporter"/>
</dbReference>
<dbReference type="Gene3D" id="1.20.1250.20">
    <property type="entry name" value="MFS general substrate transporter like domains"/>
    <property type="match status" value="2"/>
</dbReference>
<gene>
    <name evidence="8" type="ORF">SAMN05660472_00417</name>
</gene>
<dbReference type="RefSeq" id="WP_090549605.1">
    <property type="nucleotide sequence ID" value="NZ_FNFP01000001.1"/>
</dbReference>
<dbReference type="PANTHER" id="PTHR43826:SF3">
    <property type="entry name" value="GLUCOSE-6-PHOSPHATE EXCHANGER SLC37A4"/>
    <property type="match status" value="1"/>
</dbReference>
<keyword evidence="9" id="KW-1185">Reference proteome</keyword>
<feature type="transmembrane region" description="Helical" evidence="6">
    <location>
        <begin position="108"/>
        <end position="128"/>
    </location>
</feature>
<feature type="transmembrane region" description="Helical" evidence="6">
    <location>
        <begin position="17"/>
        <end position="36"/>
    </location>
</feature>
<feature type="domain" description="Major facilitator superfamily (MFS) profile" evidence="7">
    <location>
        <begin position="19"/>
        <end position="423"/>
    </location>
</feature>
<feature type="transmembrane region" description="Helical" evidence="6">
    <location>
        <begin position="149"/>
        <end position="169"/>
    </location>
</feature>
<evidence type="ECO:0000259" key="7">
    <source>
        <dbReference type="PROSITE" id="PS50850"/>
    </source>
</evidence>
<dbReference type="InterPro" id="IPR000849">
    <property type="entry name" value="Sugar_P_transporter"/>
</dbReference>
<evidence type="ECO:0000256" key="2">
    <source>
        <dbReference type="ARBA" id="ARBA00022448"/>
    </source>
</evidence>
<dbReference type="Pfam" id="PF07690">
    <property type="entry name" value="MFS_1"/>
    <property type="match status" value="1"/>
</dbReference>
<keyword evidence="4 6" id="KW-1133">Transmembrane helix</keyword>
<feature type="transmembrane region" description="Helical" evidence="6">
    <location>
        <begin position="269"/>
        <end position="287"/>
    </location>
</feature>
<evidence type="ECO:0000256" key="3">
    <source>
        <dbReference type="ARBA" id="ARBA00022692"/>
    </source>
</evidence>
<feature type="transmembrane region" description="Helical" evidence="6">
    <location>
        <begin position="81"/>
        <end position="102"/>
    </location>
</feature>
<dbReference type="InterPro" id="IPR020846">
    <property type="entry name" value="MFS_dom"/>
</dbReference>
<keyword evidence="5 6" id="KW-0472">Membrane</keyword>
<evidence type="ECO:0000256" key="6">
    <source>
        <dbReference type="SAM" id="Phobius"/>
    </source>
</evidence>
<organism evidence="8 9">
    <name type="scientific">Natronincola ferrireducens</name>
    <dbReference type="NCBI Taxonomy" id="393762"/>
    <lineage>
        <taxon>Bacteria</taxon>
        <taxon>Bacillati</taxon>
        <taxon>Bacillota</taxon>
        <taxon>Clostridia</taxon>
        <taxon>Peptostreptococcales</taxon>
        <taxon>Natronincolaceae</taxon>
        <taxon>Natronincola</taxon>
    </lineage>
</organism>
<dbReference type="GO" id="GO:0005886">
    <property type="term" value="C:plasma membrane"/>
    <property type="evidence" value="ECO:0007669"/>
    <property type="project" value="UniProtKB-SubCell"/>
</dbReference>
<evidence type="ECO:0000256" key="1">
    <source>
        <dbReference type="ARBA" id="ARBA00004651"/>
    </source>
</evidence>
<protein>
    <submittedName>
        <fullName evidence="8">Sugar phosphate permease</fullName>
    </submittedName>
</protein>
<dbReference type="PIRSF" id="PIRSF002808">
    <property type="entry name" value="Hexose_phosphate_transp"/>
    <property type="match status" value="1"/>
</dbReference>
<dbReference type="OrthoDB" id="9773404at2"/>
<dbReference type="InterPro" id="IPR011701">
    <property type="entry name" value="MFS"/>
</dbReference>
<keyword evidence="3 6" id="KW-0812">Transmembrane</keyword>
<feature type="transmembrane region" description="Helical" evidence="6">
    <location>
        <begin position="400"/>
        <end position="418"/>
    </location>
</feature>
<evidence type="ECO:0000256" key="4">
    <source>
        <dbReference type="ARBA" id="ARBA00022989"/>
    </source>
</evidence>
<feature type="transmembrane region" description="Helical" evidence="6">
    <location>
        <begin position="48"/>
        <end position="69"/>
    </location>
</feature>
<comment type="subcellular location">
    <subcellularLocation>
        <location evidence="1">Cell membrane</location>
        <topology evidence="1">Multi-pass membrane protein</topology>
    </subcellularLocation>
</comment>